<dbReference type="Gene3D" id="2.30.30.100">
    <property type="match status" value="5"/>
</dbReference>
<feature type="transmembrane region" description="Helical" evidence="2">
    <location>
        <begin position="100"/>
        <end position="119"/>
    </location>
</feature>
<name>A0A815SGH4_ADIRI</name>
<dbReference type="Pfam" id="PF13517">
    <property type="entry name" value="FG-GAP_3"/>
    <property type="match status" value="3"/>
</dbReference>
<evidence type="ECO:0000256" key="2">
    <source>
        <dbReference type="SAM" id="Phobius"/>
    </source>
</evidence>
<dbReference type="AlphaFoldDB" id="A0A815SGH4"/>
<keyword evidence="2" id="KW-0812">Transmembrane</keyword>
<comment type="caution">
    <text evidence="3">The sequence shown here is derived from an EMBL/GenBank/DDBJ whole genome shotgun (WGS) entry which is preliminary data.</text>
</comment>
<dbReference type="EMBL" id="CAJNOJ010000584">
    <property type="protein sequence ID" value="CAF1490344.1"/>
    <property type="molecule type" value="Genomic_DNA"/>
</dbReference>
<dbReference type="Gene3D" id="3.40.50.2000">
    <property type="entry name" value="Glycogen Phosphorylase B"/>
    <property type="match status" value="1"/>
</dbReference>
<keyword evidence="1" id="KW-0732">Signal</keyword>
<dbReference type="InterPro" id="IPR028994">
    <property type="entry name" value="Integrin_alpha_N"/>
</dbReference>
<proteinExistence type="predicted"/>
<dbReference type="OrthoDB" id="10022113at2759"/>
<evidence type="ECO:0000313" key="3">
    <source>
        <dbReference type="EMBL" id="CAF1490344.1"/>
    </source>
</evidence>
<dbReference type="PANTHER" id="PTHR46580:SF4">
    <property type="entry name" value="ATP_GTP-BINDING PROTEIN"/>
    <property type="match status" value="1"/>
</dbReference>
<sequence length="702" mass="75450">MGFRRLINKIRNADNFTAPYRMASEHLQRNEWVMKENHLIHVQDSSASEDTDEKRINLNNVSTLDCDEERSYDEENKRRGGFARIPECCMCMSCPCLSGLLLGILTGGLLLAVLIALWLTSSTRQTLTTQLVSTAVVSTKSTTAAPTVTTTTTTTESTTPTVTVTTTTTSTSSSLSSTISLTLTTSTSSTTSSSSTTTIVCMNLTTQVIYPTGSGSRPFPVTTGDLNGDKKPDIIVGMSGVDEIGILFNNGNGTFDAPVDYAVSSGLMWSLEAADVDLDGDLDIVVANADADNVGVLLNNGSGAFLPQIIYSTGNNSKPHSLAIADVNFDSKPDIIVANFGLNVAGVLINTGSGTFAAQVTYPAGSSPHSVAVNDINLDGKPDIIVANRDSNDISVLLNTGTGTFASQVTYATGSQPHSVTVGDVDVDGKQDIIVANKVSNTVGVLLNNGSGTFLPQVTYSTGTAPYFVTVGDIDGDSKVDLIVANSGSKNVGVLLNAGNGTFKSQQTYATSYSLYAVTTADVDVDETNAKKESLGHVVLITAPLFGHMIPLLDFAKRLSEYHHVTYIVSASKLDILKQHVFINQSETNISKQLRIEFIGLLDGNNDDYQTVNGYRLEHEFGMGRHMLNTDLASGQRIITSDELTSYLKEIFAREMEYLQNAQHIQDVIFHAKENSSRLDVEKVIKIIDDQASKRMKKHHEL</sequence>
<keyword evidence="2" id="KW-1133">Transmembrane helix</keyword>
<dbReference type="SUPFAM" id="SSF69318">
    <property type="entry name" value="Integrin alpha N-terminal domain"/>
    <property type="match status" value="1"/>
</dbReference>
<organism evidence="3 4">
    <name type="scientific">Adineta ricciae</name>
    <name type="common">Rotifer</name>
    <dbReference type="NCBI Taxonomy" id="249248"/>
    <lineage>
        <taxon>Eukaryota</taxon>
        <taxon>Metazoa</taxon>
        <taxon>Spiralia</taxon>
        <taxon>Gnathifera</taxon>
        <taxon>Rotifera</taxon>
        <taxon>Eurotatoria</taxon>
        <taxon>Bdelloidea</taxon>
        <taxon>Adinetida</taxon>
        <taxon>Adinetidae</taxon>
        <taxon>Adineta</taxon>
    </lineage>
</organism>
<gene>
    <name evidence="3" type="ORF">EDS130_LOCUS41988</name>
</gene>
<evidence type="ECO:0000313" key="4">
    <source>
        <dbReference type="Proteomes" id="UP000663852"/>
    </source>
</evidence>
<keyword evidence="2" id="KW-0472">Membrane</keyword>
<reference evidence="3" key="1">
    <citation type="submission" date="2021-02" db="EMBL/GenBank/DDBJ databases">
        <authorList>
            <person name="Nowell W R."/>
        </authorList>
    </citation>
    <scope>NUCLEOTIDE SEQUENCE</scope>
</reference>
<dbReference type="PANTHER" id="PTHR46580">
    <property type="entry name" value="SENSOR KINASE-RELATED"/>
    <property type="match status" value="1"/>
</dbReference>
<evidence type="ECO:0000256" key="1">
    <source>
        <dbReference type="ARBA" id="ARBA00022729"/>
    </source>
</evidence>
<dbReference type="Proteomes" id="UP000663852">
    <property type="component" value="Unassembled WGS sequence"/>
</dbReference>
<dbReference type="SUPFAM" id="SSF53756">
    <property type="entry name" value="UDP-Glycosyltransferase/glycogen phosphorylase"/>
    <property type="match status" value="1"/>
</dbReference>
<dbReference type="InterPro" id="IPR013517">
    <property type="entry name" value="FG-GAP"/>
</dbReference>
<accession>A0A815SGH4</accession>
<protein>
    <submittedName>
        <fullName evidence="3">Uncharacterized protein</fullName>
    </submittedName>
</protein>